<dbReference type="RefSeq" id="WP_264322603.1">
    <property type="nucleotide sequence ID" value="NZ_JADEXN010000358.1"/>
</dbReference>
<evidence type="ECO:0000313" key="4">
    <source>
        <dbReference type="Proteomes" id="UP000621799"/>
    </source>
</evidence>
<dbReference type="PANTHER" id="PTHR43395:SF10">
    <property type="entry name" value="CHEMOTAXIS PROTEIN CHEA"/>
    <property type="match status" value="1"/>
</dbReference>
<evidence type="ECO:0000313" key="3">
    <source>
        <dbReference type="EMBL" id="MBE9042441.1"/>
    </source>
</evidence>
<dbReference type="PANTHER" id="PTHR43395">
    <property type="entry name" value="SENSOR HISTIDINE KINASE CHEA"/>
    <property type="match status" value="1"/>
</dbReference>
<dbReference type="Pfam" id="PF01627">
    <property type="entry name" value="Hpt"/>
    <property type="match status" value="1"/>
</dbReference>
<dbReference type="CDD" id="cd00088">
    <property type="entry name" value="HPT"/>
    <property type="match status" value="1"/>
</dbReference>
<keyword evidence="4" id="KW-1185">Reference proteome</keyword>
<sequence>MSQDKEFAIKLQFLDEAQDYLSTLESSLIGLSSRRIDREQVDGALRAAHFIKGGSGMMGFGVLSQLAHRLEDSFKVLKTQHQSLDIEAELEGLLLAGVDCLRREIGSDRHALLQGIDPQEAIDTLWLETEANPIFDRLYERLGDPQADDAASILSPEEGQDVIALLFESEVEGCLQRLESVLADPNLP</sequence>
<keyword evidence="1" id="KW-0597">Phosphoprotein</keyword>
<dbReference type="InterPro" id="IPR008207">
    <property type="entry name" value="Sig_transdc_His_kin_Hpt_dom"/>
</dbReference>
<feature type="modified residue" description="Phosphohistidine" evidence="1">
    <location>
        <position position="49"/>
    </location>
</feature>
<dbReference type="AlphaFoldDB" id="A0A928VYG8"/>
<organism evidence="3 4">
    <name type="scientific">Zarconia navalis LEGE 11467</name>
    <dbReference type="NCBI Taxonomy" id="1828826"/>
    <lineage>
        <taxon>Bacteria</taxon>
        <taxon>Bacillati</taxon>
        <taxon>Cyanobacteriota</taxon>
        <taxon>Cyanophyceae</taxon>
        <taxon>Oscillatoriophycideae</taxon>
        <taxon>Oscillatoriales</taxon>
        <taxon>Oscillatoriales incertae sedis</taxon>
        <taxon>Zarconia</taxon>
        <taxon>Zarconia navalis</taxon>
    </lineage>
</organism>
<accession>A0A928VYG8</accession>
<gene>
    <name evidence="3" type="ORF">IQ235_16845</name>
</gene>
<dbReference type="InterPro" id="IPR036641">
    <property type="entry name" value="HPT_dom_sf"/>
</dbReference>
<evidence type="ECO:0000256" key="1">
    <source>
        <dbReference type="PROSITE-ProRule" id="PRU00110"/>
    </source>
</evidence>
<proteinExistence type="predicted"/>
<dbReference type="GO" id="GO:0000160">
    <property type="term" value="P:phosphorelay signal transduction system"/>
    <property type="evidence" value="ECO:0007669"/>
    <property type="project" value="InterPro"/>
</dbReference>
<reference evidence="3" key="1">
    <citation type="submission" date="2020-10" db="EMBL/GenBank/DDBJ databases">
        <authorList>
            <person name="Castelo-Branco R."/>
            <person name="Eusebio N."/>
            <person name="Adriana R."/>
            <person name="Vieira A."/>
            <person name="Brugerolle De Fraissinette N."/>
            <person name="Rezende De Castro R."/>
            <person name="Schneider M.P."/>
            <person name="Vasconcelos V."/>
            <person name="Leao P.N."/>
        </authorList>
    </citation>
    <scope>NUCLEOTIDE SEQUENCE</scope>
    <source>
        <strain evidence="3">LEGE 11467</strain>
    </source>
</reference>
<evidence type="ECO:0000259" key="2">
    <source>
        <dbReference type="PROSITE" id="PS50894"/>
    </source>
</evidence>
<dbReference type="PROSITE" id="PS50894">
    <property type="entry name" value="HPT"/>
    <property type="match status" value="1"/>
</dbReference>
<feature type="non-terminal residue" evidence="3">
    <location>
        <position position="188"/>
    </location>
</feature>
<dbReference type="InterPro" id="IPR051315">
    <property type="entry name" value="Bact_Chemotaxis_CheA"/>
</dbReference>
<dbReference type="SUPFAM" id="SSF47226">
    <property type="entry name" value="Histidine-containing phosphotransfer domain, HPT domain"/>
    <property type="match status" value="1"/>
</dbReference>
<dbReference type="Gene3D" id="1.20.120.160">
    <property type="entry name" value="HPT domain"/>
    <property type="match status" value="1"/>
</dbReference>
<feature type="domain" description="HPt" evidence="2">
    <location>
        <begin position="2"/>
        <end position="108"/>
    </location>
</feature>
<name>A0A928VYG8_9CYAN</name>
<dbReference type="EMBL" id="JADEXN010000358">
    <property type="protein sequence ID" value="MBE9042441.1"/>
    <property type="molecule type" value="Genomic_DNA"/>
</dbReference>
<comment type="caution">
    <text evidence="3">The sequence shown here is derived from an EMBL/GenBank/DDBJ whole genome shotgun (WGS) entry which is preliminary data.</text>
</comment>
<dbReference type="SMART" id="SM00073">
    <property type="entry name" value="HPT"/>
    <property type="match status" value="1"/>
</dbReference>
<dbReference type="Proteomes" id="UP000621799">
    <property type="component" value="Unassembled WGS sequence"/>
</dbReference>
<protein>
    <submittedName>
        <fullName evidence="3">Hpt domain-containing protein</fullName>
    </submittedName>
</protein>